<organism evidence="2 3">
    <name type="scientific">Sporothrix schenckii 1099-18</name>
    <dbReference type="NCBI Taxonomy" id="1397361"/>
    <lineage>
        <taxon>Eukaryota</taxon>
        <taxon>Fungi</taxon>
        <taxon>Dikarya</taxon>
        <taxon>Ascomycota</taxon>
        <taxon>Pezizomycotina</taxon>
        <taxon>Sordariomycetes</taxon>
        <taxon>Sordariomycetidae</taxon>
        <taxon>Ophiostomatales</taxon>
        <taxon>Ophiostomataceae</taxon>
        <taxon>Sporothrix</taxon>
    </lineage>
</organism>
<evidence type="ECO:0000313" key="2">
    <source>
        <dbReference type="EMBL" id="KJR85941.1"/>
    </source>
</evidence>
<dbReference type="VEuPathDB" id="FungiDB:SPSK_10089"/>
<name>A0A0F2MCS0_SPOSC</name>
<evidence type="ECO:0000313" key="3">
    <source>
        <dbReference type="Proteomes" id="UP000033710"/>
    </source>
</evidence>
<reference evidence="2 3" key="1">
    <citation type="journal article" date="2014" name="BMC Genomics">
        <title>Comparative genomics of the major fungal agents of human and animal Sporotrichosis: Sporothrix schenckii and Sporothrix brasiliensis.</title>
        <authorList>
            <person name="Teixeira M.M."/>
            <person name="de Almeida L.G."/>
            <person name="Kubitschek-Barreira P."/>
            <person name="Alves F.L."/>
            <person name="Kioshima E.S."/>
            <person name="Abadio A.K."/>
            <person name="Fernandes L."/>
            <person name="Derengowski L.S."/>
            <person name="Ferreira K.S."/>
            <person name="Souza R.C."/>
            <person name="Ruiz J.C."/>
            <person name="de Andrade N.C."/>
            <person name="Paes H.C."/>
            <person name="Nicola A.M."/>
            <person name="Albuquerque P."/>
            <person name="Gerber A.L."/>
            <person name="Martins V.P."/>
            <person name="Peconick L.D."/>
            <person name="Neto A.V."/>
            <person name="Chaucanez C.B."/>
            <person name="Silva P.A."/>
            <person name="Cunha O.L."/>
            <person name="de Oliveira F.F."/>
            <person name="dos Santos T.C."/>
            <person name="Barros A.L."/>
            <person name="Soares M.A."/>
            <person name="de Oliveira L.M."/>
            <person name="Marini M.M."/>
            <person name="Villalobos-Duno H."/>
            <person name="Cunha M.M."/>
            <person name="de Hoog S."/>
            <person name="da Silveira J.F."/>
            <person name="Henrissat B."/>
            <person name="Nino-Vega G.A."/>
            <person name="Cisalpino P.S."/>
            <person name="Mora-Montes H.M."/>
            <person name="Almeida S.R."/>
            <person name="Stajich J.E."/>
            <person name="Lopes-Bezerra L.M."/>
            <person name="Vasconcelos A.T."/>
            <person name="Felipe M.S."/>
        </authorList>
    </citation>
    <scope>NUCLEOTIDE SEQUENCE [LARGE SCALE GENOMIC DNA]</scope>
    <source>
        <strain evidence="2 3">1099-18</strain>
    </source>
</reference>
<gene>
    <name evidence="2" type="ORF">SPSK_10089</name>
</gene>
<reference evidence="2 3" key="2">
    <citation type="journal article" date="2015" name="Eukaryot. Cell">
        <title>Asexual propagation of a virulent clone complex in a human and feline outbreak of sporotrichosis.</title>
        <authorList>
            <person name="Teixeira Mde M."/>
            <person name="Rodrigues A.M."/>
            <person name="Tsui C.K."/>
            <person name="de Almeida L.G."/>
            <person name="Van Diepeningen A.D."/>
            <person name="van den Ende B.G."/>
            <person name="Fernandes G.F."/>
            <person name="Kano R."/>
            <person name="Hamelin R.C."/>
            <person name="Lopes-Bezerra L.M."/>
            <person name="Vasconcelos A.T."/>
            <person name="de Hoog S."/>
            <person name="de Camargo Z.P."/>
            <person name="Felipe M.S."/>
        </authorList>
    </citation>
    <scope>NUCLEOTIDE SEQUENCE [LARGE SCALE GENOMIC DNA]</scope>
    <source>
        <strain evidence="2 3">1099-18</strain>
    </source>
</reference>
<dbReference type="GeneID" id="27671923"/>
<dbReference type="Proteomes" id="UP000033710">
    <property type="component" value="Unassembled WGS sequence"/>
</dbReference>
<dbReference type="KEGG" id="ssck:SPSK_10089"/>
<evidence type="ECO:0000256" key="1">
    <source>
        <dbReference type="SAM" id="MobiDB-lite"/>
    </source>
</evidence>
<proteinExistence type="predicted"/>
<dbReference type="AlphaFoldDB" id="A0A0F2MCS0"/>
<sequence>MNTNNGQHQKRKERDRISDEIFRLQVGRSDATNVGDGVVEGMARRDEAAHGKDAVKLMQGLVASELRIQPPSNVQHNYLPLSSTEGHAKEPASQRLSVCRRPPEKAAG</sequence>
<feature type="compositionally biased region" description="Polar residues" evidence="1">
    <location>
        <begin position="73"/>
        <end position="85"/>
    </location>
</feature>
<feature type="region of interest" description="Disordered" evidence="1">
    <location>
        <begin position="73"/>
        <end position="108"/>
    </location>
</feature>
<dbReference type="EMBL" id="AXCR01000007">
    <property type="protein sequence ID" value="KJR85941.1"/>
    <property type="molecule type" value="Genomic_DNA"/>
</dbReference>
<protein>
    <submittedName>
        <fullName evidence="2">Uncharacterized protein</fullName>
    </submittedName>
</protein>
<comment type="caution">
    <text evidence="2">The sequence shown here is derived from an EMBL/GenBank/DDBJ whole genome shotgun (WGS) entry which is preliminary data.</text>
</comment>
<accession>A0A0F2MCS0</accession>
<dbReference type="RefSeq" id="XP_016588617.1">
    <property type="nucleotide sequence ID" value="XM_016736646.1"/>
</dbReference>